<dbReference type="GO" id="GO:0016491">
    <property type="term" value="F:oxidoreductase activity"/>
    <property type="evidence" value="ECO:0007669"/>
    <property type="project" value="InterPro"/>
</dbReference>
<dbReference type="InterPro" id="IPR050700">
    <property type="entry name" value="YIM1/Zinc_Alcohol_DH_Fams"/>
</dbReference>
<accession>A0A5N0EKY4</accession>
<reference evidence="2 3" key="1">
    <citation type="submission" date="2019-09" db="EMBL/GenBank/DDBJ databases">
        <authorList>
            <person name="Wang X."/>
        </authorList>
    </citation>
    <scope>NUCLEOTIDE SEQUENCE [LARGE SCALE GENOMIC DNA]</scope>
    <source>
        <strain evidence="2 3">CICC 11023</strain>
    </source>
</reference>
<comment type="caution">
    <text evidence="2">The sequence shown here is derived from an EMBL/GenBank/DDBJ whole genome shotgun (WGS) entry which is preliminary data.</text>
</comment>
<dbReference type="PANTHER" id="PTHR11695:SF294">
    <property type="entry name" value="RETICULON-4-INTERACTING PROTEIN 1, MITOCHONDRIAL"/>
    <property type="match status" value="1"/>
</dbReference>
<evidence type="ECO:0000259" key="1">
    <source>
        <dbReference type="SMART" id="SM00829"/>
    </source>
</evidence>
<protein>
    <submittedName>
        <fullName evidence="2">NADP-dependent oxidoreductase</fullName>
    </submittedName>
</protein>
<dbReference type="EMBL" id="VXLC01000004">
    <property type="protein sequence ID" value="KAA8888675.1"/>
    <property type="molecule type" value="Genomic_DNA"/>
</dbReference>
<dbReference type="InterPro" id="IPR036291">
    <property type="entry name" value="NAD(P)-bd_dom_sf"/>
</dbReference>
<dbReference type="Pfam" id="PF08240">
    <property type="entry name" value="ADH_N"/>
    <property type="match status" value="1"/>
</dbReference>
<dbReference type="InterPro" id="IPR013154">
    <property type="entry name" value="ADH-like_N"/>
</dbReference>
<dbReference type="InterPro" id="IPR020843">
    <property type="entry name" value="ER"/>
</dbReference>
<dbReference type="CDD" id="cd05289">
    <property type="entry name" value="MDR_like_2"/>
    <property type="match status" value="1"/>
</dbReference>
<keyword evidence="3" id="KW-1185">Reference proteome</keyword>
<evidence type="ECO:0000313" key="3">
    <source>
        <dbReference type="Proteomes" id="UP000323876"/>
    </source>
</evidence>
<sequence length="315" mass="32875">MRAARMSRPGRAAELTVETAPYPRPAVGDVVVEVHAAAFTPGELNWEPTYVDRAGRARLPAVPARDVSGVVVELGFGTNPSDLRVGDRVFGMIDRYRDGAAAEYVAVEARDLALVPEGVDHVQAVALPMSGLTAWQALMSHGGLTAGQRVLIHGAGGAVGALAVQLARNAGADVIGTGRAVDRQTVLDCGATIFVDLAEQPIETFSGSIDLVFDMIGGDVLSRSAALVAPGGTLVSIAAPPPVKPRSGKAVYFIVEPNRDQLTGLVRSLAAGDLRLPEPTIYPLAEASKAFADKENGTPGKFVLRNEAAGRRASR</sequence>
<dbReference type="RefSeq" id="WP_150402838.1">
    <property type="nucleotide sequence ID" value="NZ_VXLC01000004.1"/>
</dbReference>
<dbReference type="InterPro" id="IPR011032">
    <property type="entry name" value="GroES-like_sf"/>
</dbReference>
<dbReference type="Proteomes" id="UP000323876">
    <property type="component" value="Unassembled WGS sequence"/>
</dbReference>
<dbReference type="SUPFAM" id="SSF50129">
    <property type="entry name" value="GroES-like"/>
    <property type="match status" value="1"/>
</dbReference>
<dbReference type="SMART" id="SM00829">
    <property type="entry name" value="PKS_ER"/>
    <property type="match status" value="1"/>
</dbReference>
<dbReference type="PANTHER" id="PTHR11695">
    <property type="entry name" value="ALCOHOL DEHYDROGENASE RELATED"/>
    <property type="match status" value="1"/>
</dbReference>
<evidence type="ECO:0000313" key="2">
    <source>
        <dbReference type="EMBL" id="KAA8888675.1"/>
    </source>
</evidence>
<dbReference type="AlphaFoldDB" id="A0A5N0EKY4"/>
<proteinExistence type="predicted"/>
<organism evidence="2 3">
    <name type="scientific">Nocardia colli</name>
    <dbReference type="NCBI Taxonomy" id="2545717"/>
    <lineage>
        <taxon>Bacteria</taxon>
        <taxon>Bacillati</taxon>
        <taxon>Actinomycetota</taxon>
        <taxon>Actinomycetes</taxon>
        <taxon>Mycobacteriales</taxon>
        <taxon>Nocardiaceae</taxon>
        <taxon>Nocardia</taxon>
    </lineage>
</organism>
<dbReference type="OrthoDB" id="3727682at2"/>
<dbReference type="Gene3D" id="3.40.50.720">
    <property type="entry name" value="NAD(P)-binding Rossmann-like Domain"/>
    <property type="match status" value="1"/>
</dbReference>
<dbReference type="SUPFAM" id="SSF51735">
    <property type="entry name" value="NAD(P)-binding Rossmann-fold domains"/>
    <property type="match status" value="1"/>
</dbReference>
<name>A0A5N0EKY4_9NOCA</name>
<dbReference type="Gene3D" id="3.90.180.10">
    <property type="entry name" value="Medium-chain alcohol dehydrogenases, catalytic domain"/>
    <property type="match status" value="1"/>
</dbReference>
<gene>
    <name evidence="2" type="ORF">F3087_13320</name>
</gene>
<feature type="domain" description="Enoyl reductase (ER)" evidence="1">
    <location>
        <begin position="10"/>
        <end position="304"/>
    </location>
</feature>
<dbReference type="Pfam" id="PF13602">
    <property type="entry name" value="ADH_zinc_N_2"/>
    <property type="match status" value="1"/>
</dbReference>